<dbReference type="OrthoDB" id="2242809at2"/>
<evidence type="ECO:0000313" key="1">
    <source>
        <dbReference type="EMBL" id="SFL24263.1"/>
    </source>
</evidence>
<gene>
    <name evidence="1" type="ORF">SAMN05216438_10327</name>
</gene>
<evidence type="ECO:0000313" key="2">
    <source>
        <dbReference type="Proteomes" id="UP000181969"/>
    </source>
</evidence>
<dbReference type="RefSeq" id="WP_074750693.1">
    <property type="nucleotide sequence ID" value="NZ_CAXVJC010000002.1"/>
</dbReference>
<organism evidence="1 2">
    <name type="scientific">Lactococcus garvieae</name>
    <dbReference type="NCBI Taxonomy" id="1363"/>
    <lineage>
        <taxon>Bacteria</taxon>
        <taxon>Bacillati</taxon>
        <taxon>Bacillota</taxon>
        <taxon>Bacilli</taxon>
        <taxon>Lactobacillales</taxon>
        <taxon>Streptococcaceae</taxon>
        <taxon>Lactococcus</taxon>
    </lineage>
</organism>
<dbReference type="AlphaFoldDB" id="A0A1I4G3L0"/>
<protein>
    <submittedName>
        <fullName evidence="1">Uncharacterized protein</fullName>
    </submittedName>
</protein>
<dbReference type="EMBL" id="FOTJ01000003">
    <property type="protein sequence ID" value="SFL24263.1"/>
    <property type="molecule type" value="Genomic_DNA"/>
</dbReference>
<reference evidence="1 2" key="1">
    <citation type="submission" date="2016-10" db="EMBL/GenBank/DDBJ databases">
        <authorList>
            <person name="de Groot N.N."/>
        </authorList>
    </citation>
    <scope>NUCLEOTIDE SEQUENCE [LARGE SCALE GENOMIC DNA]</scope>
    <source>
        <strain evidence="1 2">M79</strain>
    </source>
</reference>
<proteinExistence type="predicted"/>
<sequence>MSDKDFEQTLRDLREQYLEKEEITEEASDSEKGEIYTPVSQEEKRHKILESLHLLEEKKLFLSQKLKDFHQQDASYEQISKLKHQIEALKYKQSLLQQKLEYIDSGESDFTKKEKLKRQLTELELKRCRALLSKKSCAKIDQKINQKKELFKKIK</sequence>
<dbReference type="Proteomes" id="UP000181969">
    <property type="component" value="Unassembled WGS sequence"/>
</dbReference>
<name>A0A1I4G3L0_9LACT</name>
<accession>A0A1I4G3L0</accession>